<dbReference type="RefSeq" id="WP_138093719.1">
    <property type="nucleotide sequence ID" value="NZ_CP040428.1"/>
</dbReference>
<dbReference type="SUPFAM" id="SSF46894">
    <property type="entry name" value="C-terminal effector domain of the bipartite response regulators"/>
    <property type="match status" value="1"/>
</dbReference>
<sequence length="283" mass="32040">MHNHYIINSKVEFRPAVSTLKPLDGHGSEVELNSPAARCLLLLIHKQGEIIGQQEFMDEVWGKNGIHVTSNTYYQNISILRKALKKAGIDDEIIVTIPRVGLTLASETQVVCEGRESKPPVSPAEHSARSEQSKESPDSNIQNSILEISSEKPQPTVIGGSPPLTEARIPRAHFNGCISPGILCLVAGVLFFWWTQHHTQKNYYSNYQFIYQGKGCKIYAYHLLKTQSFKNEVINWGMKFSSDCAIHPYIYIDKYEILPRVSVIRCDKEINKNNECISEYFVE</sequence>
<proteinExistence type="predicted"/>
<feature type="compositionally biased region" description="Basic and acidic residues" evidence="3">
    <location>
        <begin position="126"/>
        <end position="137"/>
    </location>
</feature>
<dbReference type="Proteomes" id="UP000302163">
    <property type="component" value="Chromosome"/>
</dbReference>
<dbReference type="InterPro" id="IPR001867">
    <property type="entry name" value="OmpR/PhoB-type_DNA-bd"/>
</dbReference>
<dbReference type="CDD" id="cd00383">
    <property type="entry name" value="trans_reg_C"/>
    <property type="match status" value="1"/>
</dbReference>
<feature type="region of interest" description="Disordered" evidence="3">
    <location>
        <begin position="113"/>
        <end position="141"/>
    </location>
</feature>
<gene>
    <name evidence="6" type="ORF">FEM41_01390</name>
</gene>
<dbReference type="EMBL" id="CP040428">
    <property type="protein sequence ID" value="QCT18388.1"/>
    <property type="molecule type" value="Genomic_DNA"/>
</dbReference>
<evidence type="ECO:0000256" key="2">
    <source>
        <dbReference type="PROSITE-ProRule" id="PRU01091"/>
    </source>
</evidence>
<evidence type="ECO:0000256" key="1">
    <source>
        <dbReference type="ARBA" id="ARBA00023125"/>
    </source>
</evidence>
<keyword evidence="1 2" id="KW-0238">DNA-binding</keyword>
<evidence type="ECO:0000313" key="7">
    <source>
        <dbReference type="Proteomes" id="UP000302163"/>
    </source>
</evidence>
<dbReference type="InterPro" id="IPR016032">
    <property type="entry name" value="Sig_transdc_resp-reg_C-effctor"/>
</dbReference>
<evidence type="ECO:0000259" key="5">
    <source>
        <dbReference type="PROSITE" id="PS51755"/>
    </source>
</evidence>
<protein>
    <submittedName>
        <fullName evidence="6">Transcriptional regulator</fullName>
    </submittedName>
</protein>
<feature type="transmembrane region" description="Helical" evidence="4">
    <location>
        <begin position="174"/>
        <end position="194"/>
    </location>
</feature>
<dbReference type="InterPro" id="IPR036388">
    <property type="entry name" value="WH-like_DNA-bd_sf"/>
</dbReference>
<dbReference type="SMART" id="SM00862">
    <property type="entry name" value="Trans_reg_C"/>
    <property type="match status" value="1"/>
</dbReference>
<dbReference type="Gene3D" id="1.10.10.10">
    <property type="entry name" value="Winged helix-like DNA-binding domain superfamily/Winged helix DNA-binding domain"/>
    <property type="match status" value="1"/>
</dbReference>
<keyword evidence="4" id="KW-0472">Membrane</keyword>
<dbReference type="OrthoDB" id="7003224at2"/>
<feature type="domain" description="OmpR/PhoB-type" evidence="5">
    <location>
        <begin position="4"/>
        <end position="106"/>
    </location>
</feature>
<evidence type="ECO:0000256" key="3">
    <source>
        <dbReference type="SAM" id="MobiDB-lite"/>
    </source>
</evidence>
<organism evidence="6 7">
    <name type="scientific">Jejubacter calystegiae</name>
    <dbReference type="NCBI Taxonomy" id="2579935"/>
    <lineage>
        <taxon>Bacteria</taxon>
        <taxon>Pseudomonadati</taxon>
        <taxon>Pseudomonadota</taxon>
        <taxon>Gammaproteobacteria</taxon>
        <taxon>Enterobacterales</taxon>
        <taxon>Enterobacteriaceae</taxon>
        <taxon>Jejubacter</taxon>
    </lineage>
</organism>
<dbReference type="GO" id="GO:0000160">
    <property type="term" value="P:phosphorelay signal transduction system"/>
    <property type="evidence" value="ECO:0007669"/>
    <property type="project" value="InterPro"/>
</dbReference>
<dbReference type="KEGG" id="izh:FEM41_01390"/>
<feature type="DNA-binding region" description="OmpR/PhoB-type" evidence="2">
    <location>
        <begin position="4"/>
        <end position="106"/>
    </location>
</feature>
<evidence type="ECO:0000256" key="4">
    <source>
        <dbReference type="SAM" id="Phobius"/>
    </source>
</evidence>
<evidence type="ECO:0000313" key="6">
    <source>
        <dbReference type="EMBL" id="QCT18388.1"/>
    </source>
</evidence>
<dbReference type="GO" id="GO:0006355">
    <property type="term" value="P:regulation of DNA-templated transcription"/>
    <property type="evidence" value="ECO:0007669"/>
    <property type="project" value="InterPro"/>
</dbReference>
<keyword evidence="4" id="KW-1133">Transmembrane helix</keyword>
<keyword evidence="7" id="KW-1185">Reference proteome</keyword>
<dbReference type="PROSITE" id="PS51755">
    <property type="entry name" value="OMPR_PHOB"/>
    <property type="match status" value="1"/>
</dbReference>
<dbReference type="AlphaFoldDB" id="A0A4P8YFH5"/>
<reference evidence="6 7" key="1">
    <citation type="submission" date="2019-05" db="EMBL/GenBank/DDBJ databases">
        <title>Complete genome sequence of Izhakiella calystegiae KSNA2, an endophyte isolated from beach morning glory (Calystegia soldanella).</title>
        <authorList>
            <person name="Jiang L."/>
            <person name="Jeong J.C."/>
            <person name="Kim C.Y."/>
            <person name="Kim D.H."/>
            <person name="Kim S.W."/>
            <person name="Lee j."/>
        </authorList>
    </citation>
    <scope>NUCLEOTIDE SEQUENCE [LARGE SCALE GENOMIC DNA]</scope>
    <source>
        <strain evidence="6 7">KSNA2</strain>
    </source>
</reference>
<keyword evidence="4" id="KW-0812">Transmembrane</keyword>
<name>A0A4P8YFH5_9ENTR</name>
<accession>A0A4P8YFH5</accession>
<dbReference type="Pfam" id="PF00486">
    <property type="entry name" value="Trans_reg_C"/>
    <property type="match status" value="1"/>
</dbReference>
<dbReference type="GO" id="GO:0003677">
    <property type="term" value="F:DNA binding"/>
    <property type="evidence" value="ECO:0007669"/>
    <property type="project" value="UniProtKB-UniRule"/>
</dbReference>